<gene>
    <name evidence="2" type="ORF">U0035_15405</name>
</gene>
<dbReference type="RefSeq" id="WP_114791849.1">
    <property type="nucleotide sequence ID" value="NZ_CP139960.1"/>
</dbReference>
<keyword evidence="3" id="KW-1185">Reference proteome</keyword>
<feature type="transmembrane region" description="Helical" evidence="1">
    <location>
        <begin position="114"/>
        <end position="135"/>
    </location>
</feature>
<dbReference type="EMBL" id="CP139960">
    <property type="protein sequence ID" value="WQD37059.1"/>
    <property type="molecule type" value="Genomic_DNA"/>
</dbReference>
<name>A0ABZ0W2B2_9BACT</name>
<protein>
    <submittedName>
        <fullName evidence="2">Uncharacterized protein</fullName>
    </submittedName>
</protein>
<organism evidence="2 3">
    <name type="scientific">Niabella yanshanensis</name>
    <dbReference type="NCBI Taxonomy" id="577386"/>
    <lineage>
        <taxon>Bacteria</taxon>
        <taxon>Pseudomonadati</taxon>
        <taxon>Bacteroidota</taxon>
        <taxon>Chitinophagia</taxon>
        <taxon>Chitinophagales</taxon>
        <taxon>Chitinophagaceae</taxon>
        <taxon>Niabella</taxon>
    </lineage>
</organism>
<feature type="transmembrane region" description="Helical" evidence="1">
    <location>
        <begin position="69"/>
        <end position="93"/>
    </location>
</feature>
<sequence>MIQEEEQQEEIFNDDIPDTDKTTLLEISKWTRLISVIGFAIGSFVVVIMLFSGAQILQTMATSIPSMKGMYPVLVAGFFVVFFIAAMVLYFLYKASRLLLQGIHQQNNALLSQAFVYLKNFFIAVIAFTGLQLIINLSNLF</sequence>
<evidence type="ECO:0000313" key="3">
    <source>
        <dbReference type="Proteomes" id="UP001325680"/>
    </source>
</evidence>
<keyword evidence="1" id="KW-0812">Transmembrane</keyword>
<evidence type="ECO:0000313" key="2">
    <source>
        <dbReference type="EMBL" id="WQD37059.1"/>
    </source>
</evidence>
<dbReference type="Proteomes" id="UP001325680">
    <property type="component" value="Chromosome"/>
</dbReference>
<keyword evidence="1" id="KW-1133">Transmembrane helix</keyword>
<keyword evidence="1" id="KW-0472">Membrane</keyword>
<reference evidence="2 3" key="1">
    <citation type="submission" date="2023-12" db="EMBL/GenBank/DDBJ databases">
        <title>Genome sequencing and assembly of bacterial species from a model synthetic community.</title>
        <authorList>
            <person name="Hogle S.L."/>
        </authorList>
    </citation>
    <scope>NUCLEOTIDE SEQUENCE [LARGE SCALE GENOMIC DNA]</scope>
    <source>
        <strain evidence="2 3">HAMBI_3031</strain>
    </source>
</reference>
<feature type="transmembrane region" description="Helical" evidence="1">
    <location>
        <begin position="33"/>
        <end position="57"/>
    </location>
</feature>
<accession>A0ABZ0W2B2</accession>
<evidence type="ECO:0000256" key="1">
    <source>
        <dbReference type="SAM" id="Phobius"/>
    </source>
</evidence>
<proteinExistence type="predicted"/>